<evidence type="ECO:0000313" key="2">
    <source>
        <dbReference type="EMBL" id="EFM81331.1"/>
    </source>
</evidence>
<protein>
    <submittedName>
        <fullName evidence="2">Uncharacterized protein</fullName>
    </submittedName>
</protein>
<reference evidence="2 3" key="1">
    <citation type="submission" date="2010-07" db="EMBL/GenBank/DDBJ databases">
        <authorList>
            <person name="Sid Ahmed O."/>
        </authorList>
    </citation>
    <scope>NUCLEOTIDE SEQUENCE [LARGE SCALE GENOMIC DNA]</scope>
    <source>
        <strain evidence="2 3">TX4248</strain>
    </source>
</reference>
<keyword evidence="1" id="KW-0472">Membrane</keyword>
<dbReference type="InterPro" id="IPR045629">
    <property type="entry name" value="DUF6232"/>
</dbReference>
<keyword evidence="1" id="KW-0812">Transmembrane</keyword>
<dbReference type="AlphaFoldDB" id="A0A125W202"/>
<accession>A0A125W202</accession>
<dbReference type="Proteomes" id="UP000004846">
    <property type="component" value="Unassembled WGS sequence"/>
</dbReference>
<name>A0A125W202_ENTFL</name>
<feature type="transmembrane region" description="Helical" evidence="1">
    <location>
        <begin position="270"/>
        <end position="289"/>
    </location>
</feature>
<keyword evidence="1" id="KW-1133">Transmembrane helix</keyword>
<dbReference type="EMBL" id="AEBR01000110">
    <property type="protein sequence ID" value="EFM81331.1"/>
    <property type="molecule type" value="Genomic_DNA"/>
</dbReference>
<evidence type="ECO:0000313" key="3">
    <source>
        <dbReference type="Proteomes" id="UP000004846"/>
    </source>
</evidence>
<dbReference type="RefSeq" id="WP_002391335.1">
    <property type="nucleotide sequence ID" value="NZ_GL454489.1"/>
</dbReference>
<comment type="caution">
    <text evidence="2">The sequence shown here is derived from an EMBL/GenBank/DDBJ whole genome shotgun (WGS) entry which is preliminary data.</text>
</comment>
<evidence type="ECO:0000256" key="1">
    <source>
        <dbReference type="SAM" id="Phobius"/>
    </source>
</evidence>
<dbReference type="HOGENOM" id="CLU_081523_0_0_9"/>
<dbReference type="Pfam" id="PF19744">
    <property type="entry name" value="DUF6232"/>
    <property type="match status" value="1"/>
</dbReference>
<feature type="transmembrane region" description="Helical" evidence="1">
    <location>
        <begin position="52"/>
        <end position="69"/>
    </location>
</feature>
<gene>
    <name evidence="2" type="ORF">HMPREF9498_03270</name>
</gene>
<sequence length="290" mass="33357">MNNELSKLIDMKKSEEEIETNHFIIKDNILRFDHLTLQLSNISRIYAGTKRMRIPVMAISIFVLAFGTIRFEGLRWISLIIMGLTGLYIYMVYQRHQSNKEYLIFQLNSGDNYSLYFQDAEFLNKVRNAVEAAFNHKNMYSEINIAEQKIIQGNHHVIHGNQANLNTGIQQGNTMHSNNHEEHSSTTVGDITDSTIHHSTFGNQNHQKNEQPVYDWPVLEANFKAVITSLKNEDETKQVNRQVLKAVEEKDAKQFETIIKMNRKIFTSNLFLNTASGVLAQVISTILGIR</sequence>
<proteinExistence type="predicted"/>
<organism evidence="2 3">
    <name type="scientific">Enterococcus faecalis TX4248</name>
    <dbReference type="NCBI Taxonomy" id="749495"/>
    <lineage>
        <taxon>Bacteria</taxon>
        <taxon>Bacillati</taxon>
        <taxon>Bacillota</taxon>
        <taxon>Bacilli</taxon>
        <taxon>Lactobacillales</taxon>
        <taxon>Enterococcaceae</taxon>
        <taxon>Enterococcus</taxon>
    </lineage>
</organism>
<feature type="transmembrane region" description="Helical" evidence="1">
    <location>
        <begin position="75"/>
        <end position="93"/>
    </location>
</feature>